<dbReference type="EMBL" id="CAKXAJ010024851">
    <property type="protein sequence ID" value="CAH2231641.1"/>
    <property type="molecule type" value="Genomic_DNA"/>
</dbReference>
<gene>
    <name evidence="2" type="primary">jg19461</name>
    <name evidence="2" type="ORF">PAEG_LOCUS10114</name>
</gene>
<feature type="transmembrane region" description="Helical" evidence="1">
    <location>
        <begin position="89"/>
        <end position="110"/>
    </location>
</feature>
<evidence type="ECO:0000313" key="2">
    <source>
        <dbReference type="EMBL" id="CAH2231641.1"/>
    </source>
</evidence>
<keyword evidence="3" id="KW-1185">Reference proteome</keyword>
<proteinExistence type="predicted"/>
<keyword evidence="1" id="KW-1133">Transmembrane helix</keyword>
<dbReference type="Proteomes" id="UP000838756">
    <property type="component" value="Unassembled WGS sequence"/>
</dbReference>
<dbReference type="PANTHER" id="PTHR21106">
    <property type="entry name" value="NADH DEHYDROGENASE [UBIQUINONE] 1 BETA SUBCOMPLEX SUBUNIT 6"/>
    <property type="match status" value="1"/>
</dbReference>
<dbReference type="GO" id="GO:0006120">
    <property type="term" value="P:mitochondrial electron transport, NADH to ubiquinone"/>
    <property type="evidence" value="ECO:0007669"/>
    <property type="project" value="InterPro"/>
</dbReference>
<dbReference type="AlphaFoldDB" id="A0A8S4R4I7"/>
<accession>A0A8S4R4I7</accession>
<name>A0A8S4R4I7_9NEOP</name>
<evidence type="ECO:0000313" key="3">
    <source>
        <dbReference type="Proteomes" id="UP000838756"/>
    </source>
</evidence>
<organism evidence="2 3">
    <name type="scientific">Pararge aegeria aegeria</name>
    <dbReference type="NCBI Taxonomy" id="348720"/>
    <lineage>
        <taxon>Eukaryota</taxon>
        <taxon>Metazoa</taxon>
        <taxon>Ecdysozoa</taxon>
        <taxon>Arthropoda</taxon>
        <taxon>Hexapoda</taxon>
        <taxon>Insecta</taxon>
        <taxon>Pterygota</taxon>
        <taxon>Neoptera</taxon>
        <taxon>Endopterygota</taxon>
        <taxon>Lepidoptera</taxon>
        <taxon>Glossata</taxon>
        <taxon>Ditrysia</taxon>
        <taxon>Papilionoidea</taxon>
        <taxon>Nymphalidae</taxon>
        <taxon>Satyrinae</taxon>
        <taxon>Satyrini</taxon>
        <taxon>Parargina</taxon>
        <taxon>Pararge</taxon>
    </lineage>
</organism>
<sequence>MAQTAGVKPMTIAGRVASERERCIGMTDAERAWRKQWLKDQILASNEPVHVEEYWRERTNPLRRIYRKPLDVLFNKLAPVLGQQRAADYRYITGKLGFIAVGILAVHYYFKYQGNDWTKKGGWRVTRTKPMVLPGQPGFPYKSERCKDSDYADRGFSASVLHGAN</sequence>
<protein>
    <submittedName>
        <fullName evidence="2">Jg19461 protein</fullName>
    </submittedName>
</protein>
<dbReference type="Pfam" id="PF09782">
    <property type="entry name" value="NDUF_B6"/>
    <property type="match status" value="1"/>
</dbReference>
<keyword evidence="1" id="KW-0812">Transmembrane</keyword>
<dbReference type="OrthoDB" id="5824032at2759"/>
<comment type="caution">
    <text evidence="2">The sequence shown here is derived from an EMBL/GenBank/DDBJ whole genome shotgun (WGS) entry which is preliminary data.</text>
</comment>
<evidence type="ECO:0000256" key="1">
    <source>
        <dbReference type="SAM" id="Phobius"/>
    </source>
</evidence>
<reference evidence="2" key="1">
    <citation type="submission" date="2022-03" db="EMBL/GenBank/DDBJ databases">
        <authorList>
            <person name="Lindestad O."/>
        </authorList>
    </citation>
    <scope>NUCLEOTIDE SEQUENCE</scope>
</reference>
<dbReference type="InterPro" id="IPR019174">
    <property type="entry name" value="NADH_DH_b-subcmplx_su6"/>
</dbReference>
<dbReference type="PANTHER" id="PTHR21106:SF2">
    <property type="entry name" value="NADH DEHYDROGENASE [UBIQUINONE] 1 BETA SUBCOMPLEX SUBUNIT 6"/>
    <property type="match status" value="1"/>
</dbReference>
<keyword evidence="1" id="KW-0472">Membrane</keyword>
<dbReference type="GO" id="GO:0005739">
    <property type="term" value="C:mitochondrion"/>
    <property type="evidence" value="ECO:0007669"/>
    <property type="project" value="GOC"/>
</dbReference>